<protein>
    <submittedName>
        <fullName evidence="2">Uncharacterized protein</fullName>
    </submittedName>
</protein>
<evidence type="ECO:0000256" key="1">
    <source>
        <dbReference type="SAM" id="MobiDB-lite"/>
    </source>
</evidence>
<dbReference type="AlphaFoldDB" id="A0A061FSR7"/>
<feature type="compositionally biased region" description="Basic residues" evidence="1">
    <location>
        <begin position="33"/>
        <end position="43"/>
    </location>
</feature>
<gene>
    <name evidence="2" type="ORF">TCM_044903</name>
</gene>
<keyword evidence="3" id="KW-1185">Reference proteome</keyword>
<dbReference type="EMBL" id="CM001888">
    <property type="protein sequence ID" value="EOY19687.1"/>
    <property type="molecule type" value="Genomic_DNA"/>
</dbReference>
<organism evidence="2 3">
    <name type="scientific">Theobroma cacao</name>
    <name type="common">Cacao</name>
    <name type="synonym">Cocoa</name>
    <dbReference type="NCBI Taxonomy" id="3641"/>
    <lineage>
        <taxon>Eukaryota</taxon>
        <taxon>Viridiplantae</taxon>
        <taxon>Streptophyta</taxon>
        <taxon>Embryophyta</taxon>
        <taxon>Tracheophyta</taxon>
        <taxon>Spermatophyta</taxon>
        <taxon>Magnoliopsida</taxon>
        <taxon>eudicotyledons</taxon>
        <taxon>Gunneridae</taxon>
        <taxon>Pentapetalae</taxon>
        <taxon>rosids</taxon>
        <taxon>malvids</taxon>
        <taxon>Malvales</taxon>
        <taxon>Malvaceae</taxon>
        <taxon>Byttnerioideae</taxon>
        <taxon>Theobroma</taxon>
    </lineage>
</organism>
<dbReference type="Gramene" id="EOY19687">
    <property type="protein sequence ID" value="EOY19687"/>
    <property type="gene ID" value="TCM_044903"/>
</dbReference>
<sequence length="68" mass="8218">MVTKKGEKMRLLVTDFERKRREEATVVKGVTGWKKKKKKRGRDKKKEKEKKINGHDPIENKWAWPNRK</sequence>
<reference evidence="2 3" key="1">
    <citation type="journal article" date="2013" name="Genome Biol.">
        <title>The genome sequence of the most widely cultivated cacao type and its use to identify candidate genes regulating pod color.</title>
        <authorList>
            <person name="Motamayor J.C."/>
            <person name="Mockaitis K."/>
            <person name="Schmutz J."/>
            <person name="Haiminen N."/>
            <person name="Iii D.L."/>
            <person name="Cornejo O."/>
            <person name="Findley S.D."/>
            <person name="Zheng P."/>
            <person name="Utro F."/>
            <person name="Royaert S."/>
            <person name="Saski C."/>
            <person name="Jenkins J."/>
            <person name="Podicheti R."/>
            <person name="Zhao M."/>
            <person name="Scheffler B.E."/>
            <person name="Stack J.C."/>
            <person name="Feltus F.A."/>
            <person name="Mustiga G.M."/>
            <person name="Amores F."/>
            <person name="Phillips W."/>
            <person name="Marelli J.P."/>
            <person name="May G.D."/>
            <person name="Shapiro H."/>
            <person name="Ma J."/>
            <person name="Bustamante C.D."/>
            <person name="Schnell R.J."/>
            <person name="Main D."/>
            <person name="Gilbert D."/>
            <person name="Parida L."/>
            <person name="Kuhn D.N."/>
        </authorList>
    </citation>
    <scope>NUCLEOTIDE SEQUENCE [LARGE SCALE GENOMIC DNA]</scope>
    <source>
        <strain evidence="3">cv. Matina 1-6</strain>
    </source>
</reference>
<name>A0A061FSR7_THECC</name>
<evidence type="ECO:0000313" key="3">
    <source>
        <dbReference type="Proteomes" id="UP000026915"/>
    </source>
</evidence>
<dbReference type="InParanoid" id="A0A061FSR7"/>
<accession>A0A061FSR7</accession>
<proteinExistence type="predicted"/>
<feature type="compositionally biased region" description="Basic and acidic residues" evidence="1">
    <location>
        <begin position="44"/>
        <end position="59"/>
    </location>
</feature>
<dbReference type="HOGENOM" id="CLU_2799102_0_0_1"/>
<evidence type="ECO:0000313" key="2">
    <source>
        <dbReference type="EMBL" id="EOY19687.1"/>
    </source>
</evidence>
<feature type="region of interest" description="Disordered" evidence="1">
    <location>
        <begin position="29"/>
        <end position="68"/>
    </location>
</feature>
<dbReference type="Proteomes" id="UP000026915">
    <property type="component" value="Chromosome 10"/>
</dbReference>